<reference evidence="2 3" key="1">
    <citation type="submission" date="2012-08" db="EMBL/GenBank/DDBJ databases">
        <title>Oryza genome evolution.</title>
        <authorList>
            <person name="Wing R.A."/>
        </authorList>
    </citation>
    <scope>NUCLEOTIDE SEQUENCE</scope>
</reference>
<sequence length="136" mass="15604">MQLLDGEEEEEKHPFVNEADLEAKIVLRPFIDSMMSMMMVKDLHRLYFGPSMIDNDASFDEKPGRDKDQLRQGAGDDVMIMPALTGSRDMVNQLRWEDGNVDTMMTDKHDFDKLKICSGFGHVVDLDGQQRKYGNM</sequence>
<protein>
    <submittedName>
        <fullName evidence="2">Uncharacterized protein</fullName>
    </submittedName>
</protein>
<keyword evidence="3" id="KW-1185">Reference proteome</keyword>
<reference evidence="3" key="2">
    <citation type="submission" date="2013-12" db="EMBL/GenBank/DDBJ databases">
        <authorList>
            <person name="Yu Y."/>
            <person name="Lee S."/>
            <person name="de Baynast K."/>
            <person name="Wissotski M."/>
            <person name="Liu L."/>
            <person name="Talag J."/>
            <person name="Goicoechea J."/>
            <person name="Angelova A."/>
            <person name="Jetty R."/>
            <person name="Kudrna D."/>
            <person name="Golser W."/>
            <person name="Rivera L."/>
            <person name="Zhang J."/>
            <person name="Wing R."/>
        </authorList>
    </citation>
    <scope>NUCLEOTIDE SEQUENCE</scope>
</reference>
<evidence type="ECO:0000313" key="2">
    <source>
        <dbReference type="EnsemblPlants" id="LPERR07G12980.1"/>
    </source>
</evidence>
<dbReference type="HOGENOM" id="CLU_1878420_0_0_1"/>
<feature type="region of interest" description="Disordered" evidence="1">
    <location>
        <begin position="56"/>
        <end position="75"/>
    </location>
</feature>
<dbReference type="EnsemblPlants" id="LPERR07G12980.1">
    <property type="protein sequence ID" value="LPERR07G12980.1"/>
    <property type="gene ID" value="LPERR07G12980"/>
</dbReference>
<evidence type="ECO:0000313" key="3">
    <source>
        <dbReference type="Proteomes" id="UP000032180"/>
    </source>
</evidence>
<organism evidence="2 3">
    <name type="scientific">Leersia perrieri</name>
    <dbReference type="NCBI Taxonomy" id="77586"/>
    <lineage>
        <taxon>Eukaryota</taxon>
        <taxon>Viridiplantae</taxon>
        <taxon>Streptophyta</taxon>
        <taxon>Embryophyta</taxon>
        <taxon>Tracheophyta</taxon>
        <taxon>Spermatophyta</taxon>
        <taxon>Magnoliopsida</taxon>
        <taxon>Liliopsida</taxon>
        <taxon>Poales</taxon>
        <taxon>Poaceae</taxon>
        <taxon>BOP clade</taxon>
        <taxon>Oryzoideae</taxon>
        <taxon>Oryzeae</taxon>
        <taxon>Oryzinae</taxon>
        <taxon>Leersia</taxon>
    </lineage>
</organism>
<evidence type="ECO:0000256" key="1">
    <source>
        <dbReference type="SAM" id="MobiDB-lite"/>
    </source>
</evidence>
<accession>A0A0D9WZ71</accession>
<dbReference type="AlphaFoldDB" id="A0A0D9WZ71"/>
<dbReference type="Gramene" id="LPERR07G12980.1">
    <property type="protein sequence ID" value="LPERR07G12980.1"/>
    <property type="gene ID" value="LPERR07G12980"/>
</dbReference>
<feature type="compositionally biased region" description="Basic and acidic residues" evidence="1">
    <location>
        <begin position="59"/>
        <end position="70"/>
    </location>
</feature>
<proteinExistence type="predicted"/>
<reference evidence="2" key="3">
    <citation type="submission" date="2015-04" db="UniProtKB">
        <authorList>
            <consortium name="EnsemblPlants"/>
        </authorList>
    </citation>
    <scope>IDENTIFICATION</scope>
</reference>
<name>A0A0D9WZ71_9ORYZ</name>
<dbReference type="Proteomes" id="UP000032180">
    <property type="component" value="Chromosome 7"/>
</dbReference>